<evidence type="ECO:0000313" key="2">
    <source>
        <dbReference type="Proteomes" id="UP000475862"/>
    </source>
</evidence>
<keyword evidence="2" id="KW-1185">Reference proteome</keyword>
<accession>A0A6G0T757</accession>
<sequence>MLCEFEVFTKFYLSKQPPRFSTIFLKLMFRVISYRFQMYTYGVNLNRYLSPFQHHYKSINLQNTLHFRKFLKLVCLFLDSIQNIENLIDFSMCFSTFFDTFNKSKIFNINEYFNLFIDYCFIISQTILLIMMDDGQSGLIKNKNSIIWKYVKYKCKMIKKYNIEKIVKKLHLIILKSVIYKVYAFRTLT</sequence>
<organism evidence="1 2">
    <name type="scientific">Aphis glycines</name>
    <name type="common">Soybean aphid</name>
    <dbReference type="NCBI Taxonomy" id="307491"/>
    <lineage>
        <taxon>Eukaryota</taxon>
        <taxon>Metazoa</taxon>
        <taxon>Ecdysozoa</taxon>
        <taxon>Arthropoda</taxon>
        <taxon>Hexapoda</taxon>
        <taxon>Insecta</taxon>
        <taxon>Pterygota</taxon>
        <taxon>Neoptera</taxon>
        <taxon>Paraneoptera</taxon>
        <taxon>Hemiptera</taxon>
        <taxon>Sternorrhyncha</taxon>
        <taxon>Aphidomorpha</taxon>
        <taxon>Aphidoidea</taxon>
        <taxon>Aphididae</taxon>
        <taxon>Aphidini</taxon>
        <taxon>Aphis</taxon>
        <taxon>Aphis</taxon>
    </lineage>
</organism>
<dbReference type="AlphaFoldDB" id="A0A6G0T757"/>
<dbReference type="Proteomes" id="UP000475862">
    <property type="component" value="Unassembled WGS sequence"/>
</dbReference>
<evidence type="ECO:0000313" key="1">
    <source>
        <dbReference type="EMBL" id="KAE9526866.1"/>
    </source>
</evidence>
<proteinExistence type="predicted"/>
<gene>
    <name evidence="1" type="ORF">AGLY_013514</name>
</gene>
<reference evidence="1 2" key="1">
    <citation type="submission" date="2019-08" db="EMBL/GenBank/DDBJ databases">
        <title>The genome of the soybean aphid Biotype 1, its phylome, world population structure and adaptation to the North American continent.</title>
        <authorList>
            <person name="Giordano R."/>
            <person name="Donthu R.K."/>
            <person name="Hernandez A.G."/>
            <person name="Wright C.L."/>
            <person name="Zimin A.V."/>
        </authorList>
    </citation>
    <scope>NUCLEOTIDE SEQUENCE [LARGE SCALE GENOMIC DNA]</scope>
    <source>
        <tissue evidence="1">Whole aphids</tissue>
    </source>
</reference>
<protein>
    <submittedName>
        <fullName evidence="1">Uncharacterized protein</fullName>
    </submittedName>
</protein>
<comment type="caution">
    <text evidence="1">The sequence shown here is derived from an EMBL/GenBank/DDBJ whole genome shotgun (WGS) entry which is preliminary data.</text>
</comment>
<dbReference type="EMBL" id="VYZN01000054">
    <property type="protein sequence ID" value="KAE9526866.1"/>
    <property type="molecule type" value="Genomic_DNA"/>
</dbReference>
<name>A0A6G0T757_APHGL</name>